<dbReference type="AlphaFoldDB" id="A0AAD4VND1"/>
<evidence type="ECO:0000313" key="1">
    <source>
        <dbReference type="EMBL" id="KAI5327327.1"/>
    </source>
</evidence>
<dbReference type="EMBL" id="JAJFAZ020000005">
    <property type="protein sequence ID" value="KAI5327327.1"/>
    <property type="molecule type" value="Genomic_DNA"/>
</dbReference>
<protein>
    <submittedName>
        <fullName evidence="1">Uncharacterized protein</fullName>
    </submittedName>
</protein>
<comment type="caution">
    <text evidence="1">The sequence shown here is derived from an EMBL/GenBank/DDBJ whole genome shotgun (WGS) entry which is preliminary data.</text>
</comment>
<dbReference type="Proteomes" id="UP001054821">
    <property type="component" value="Chromosome 5"/>
</dbReference>
<evidence type="ECO:0000313" key="2">
    <source>
        <dbReference type="Proteomes" id="UP001054821"/>
    </source>
</evidence>
<reference evidence="1 2" key="1">
    <citation type="journal article" date="2022" name="G3 (Bethesda)">
        <title>Whole-genome sequence and methylome profiling of the almond [Prunus dulcis (Mill.) D.A. Webb] cultivar 'Nonpareil'.</title>
        <authorList>
            <person name="D'Amico-Willman K.M."/>
            <person name="Ouma W.Z."/>
            <person name="Meulia T."/>
            <person name="Sideli G.M."/>
            <person name="Gradziel T.M."/>
            <person name="Fresnedo-Ramirez J."/>
        </authorList>
    </citation>
    <scope>NUCLEOTIDE SEQUENCE [LARGE SCALE GENOMIC DNA]</scope>
    <source>
        <strain evidence="1">Clone GOH B32 T37-40</strain>
    </source>
</reference>
<organism evidence="1 2">
    <name type="scientific">Prunus dulcis</name>
    <name type="common">Almond</name>
    <name type="synonym">Amygdalus dulcis</name>
    <dbReference type="NCBI Taxonomy" id="3755"/>
    <lineage>
        <taxon>Eukaryota</taxon>
        <taxon>Viridiplantae</taxon>
        <taxon>Streptophyta</taxon>
        <taxon>Embryophyta</taxon>
        <taxon>Tracheophyta</taxon>
        <taxon>Spermatophyta</taxon>
        <taxon>Magnoliopsida</taxon>
        <taxon>eudicotyledons</taxon>
        <taxon>Gunneridae</taxon>
        <taxon>Pentapetalae</taxon>
        <taxon>rosids</taxon>
        <taxon>fabids</taxon>
        <taxon>Rosales</taxon>
        <taxon>Rosaceae</taxon>
        <taxon>Amygdaloideae</taxon>
        <taxon>Amygdaleae</taxon>
        <taxon>Prunus</taxon>
    </lineage>
</organism>
<gene>
    <name evidence="1" type="ORF">L3X38_026723</name>
</gene>
<sequence length="144" mass="16805">MKLTKMVKEKDVQSASLINSGKRIRIRSLVKAHTRKDHIMRLNPARNDWVMKQSRDMIANTIRVQYGAPSRDTLVYSELYTRRIDNLRMLTGYQPPKFQQFDRKGNLKQHVAHFVETCNNAGTEDDHPIKQFVRSLKGMHLIGK</sequence>
<name>A0AAD4VND1_PRUDU</name>
<keyword evidence="2" id="KW-1185">Reference proteome</keyword>
<accession>A0AAD4VND1</accession>
<dbReference type="PANTHER" id="PTHR33437:SF2">
    <property type="entry name" value="OS06G0361200 PROTEIN"/>
    <property type="match status" value="1"/>
</dbReference>
<proteinExistence type="predicted"/>
<dbReference type="PANTHER" id="PTHR33437">
    <property type="entry name" value="OS06G0361200 PROTEIN"/>
    <property type="match status" value="1"/>
</dbReference>